<proteinExistence type="predicted"/>
<evidence type="ECO:0000313" key="1">
    <source>
        <dbReference type="EMBL" id="CAH1399002.1"/>
    </source>
</evidence>
<name>A0A9P0HBX5_NEZVI</name>
<gene>
    <name evidence="1" type="ORF">NEZAVI_LOCUS8548</name>
</gene>
<dbReference type="Proteomes" id="UP001152798">
    <property type="component" value="Chromosome 4"/>
</dbReference>
<reference evidence="1" key="1">
    <citation type="submission" date="2022-01" db="EMBL/GenBank/DDBJ databases">
        <authorList>
            <person name="King R."/>
        </authorList>
    </citation>
    <scope>NUCLEOTIDE SEQUENCE</scope>
</reference>
<dbReference type="EMBL" id="OV725080">
    <property type="protein sequence ID" value="CAH1399002.1"/>
    <property type="molecule type" value="Genomic_DNA"/>
</dbReference>
<protein>
    <submittedName>
        <fullName evidence="1">Uncharacterized protein</fullName>
    </submittedName>
</protein>
<dbReference type="AlphaFoldDB" id="A0A9P0HBX5"/>
<organism evidence="1 2">
    <name type="scientific">Nezara viridula</name>
    <name type="common">Southern green stink bug</name>
    <name type="synonym">Cimex viridulus</name>
    <dbReference type="NCBI Taxonomy" id="85310"/>
    <lineage>
        <taxon>Eukaryota</taxon>
        <taxon>Metazoa</taxon>
        <taxon>Ecdysozoa</taxon>
        <taxon>Arthropoda</taxon>
        <taxon>Hexapoda</taxon>
        <taxon>Insecta</taxon>
        <taxon>Pterygota</taxon>
        <taxon>Neoptera</taxon>
        <taxon>Paraneoptera</taxon>
        <taxon>Hemiptera</taxon>
        <taxon>Heteroptera</taxon>
        <taxon>Panheteroptera</taxon>
        <taxon>Pentatomomorpha</taxon>
        <taxon>Pentatomoidea</taxon>
        <taxon>Pentatomidae</taxon>
        <taxon>Pentatominae</taxon>
        <taxon>Nezara</taxon>
    </lineage>
</organism>
<accession>A0A9P0HBX5</accession>
<evidence type="ECO:0000313" key="2">
    <source>
        <dbReference type="Proteomes" id="UP001152798"/>
    </source>
</evidence>
<keyword evidence="2" id="KW-1185">Reference proteome</keyword>
<sequence>MKFFKYSDPRSLRLSCQGFFSQNFECLFLEDWLVSRISLPLKGRRKLCTCYKLVYFQPLVIHFGTKVFEFFYSRERFCLLYRSRY</sequence>